<dbReference type="Proteomes" id="UP001138540">
    <property type="component" value="Unassembled WGS sequence"/>
</dbReference>
<organism evidence="1 2">
    <name type="scientific">Sphingobium lignivorans</name>
    <dbReference type="NCBI Taxonomy" id="2735886"/>
    <lineage>
        <taxon>Bacteria</taxon>
        <taxon>Pseudomonadati</taxon>
        <taxon>Pseudomonadota</taxon>
        <taxon>Alphaproteobacteria</taxon>
        <taxon>Sphingomonadales</taxon>
        <taxon>Sphingomonadaceae</taxon>
        <taxon>Sphingobium</taxon>
    </lineage>
</organism>
<dbReference type="EMBL" id="JACHKA010000001">
    <property type="protein sequence ID" value="MBB5985550.1"/>
    <property type="molecule type" value="Genomic_DNA"/>
</dbReference>
<dbReference type="RefSeq" id="WP_184152087.1">
    <property type="nucleotide sequence ID" value="NZ_JACHKA010000001.1"/>
</dbReference>
<keyword evidence="2" id="KW-1185">Reference proteome</keyword>
<protein>
    <recommendedName>
        <fullName evidence="3">Cupin domain-containing protein</fullName>
    </recommendedName>
</protein>
<evidence type="ECO:0008006" key="3">
    <source>
        <dbReference type="Google" id="ProtNLM"/>
    </source>
</evidence>
<evidence type="ECO:0000313" key="2">
    <source>
        <dbReference type="Proteomes" id="UP001138540"/>
    </source>
</evidence>
<name>A0ABR6NE40_9SPHN</name>
<sequence length="148" mass="16015">METSRRDLMTAGALVAMLAPQGAEAQTMRAPPGLLEVLHVYADADGISRARRVRVHGNKPIPVETVLAGSIGPGRTHWGTAPNKRFSINITGDIDVELTDGTRHRIGKGDLVFIEDQRGKGHRSNMLTPVANLFLIVPDDFDLLAWAG</sequence>
<reference evidence="1 2" key="1">
    <citation type="submission" date="2020-08" db="EMBL/GenBank/DDBJ databases">
        <title>Exploring microbial biodiversity for novel pathways involved in the catabolism of aromatic compounds derived from lignin.</title>
        <authorList>
            <person name="Elkins J."/>
        </authorList>
    </citation>
    <scope>NUCLEOTIDE SEQUENCE [LARGE SCALE GENOMIC DNA]</scope>
    <source>
        <strain evidence="1 2">B1D3A</strain>
    </source>
</reference>
<proteinExistence type="predicted"/>
<accession>A0ABR6NE40</accession>
<gene>
    <name evidence="1" type="ORF">HNP60_001524</name>
</gene>
<evidence type="ECO:0000313" key="1">
    <source>
        <dbReference type="EMBL" id="MBB5985550.1"/>
    </source>
</evidence>
<comment type="caution">
    <text evidence="1">The sequence shown here is derived from an EMBL/GenBank/DDBJ whole genome shotgun (WGS) entry which is preliminary data.</text>
</comment>